<dbReference type="KEGG" id="ccp:CHC_T00007500001"/>
<protein>
    <submittedName>
        <fullName evidence="1">Uncharacterized protein</fullName>
    </submittedName>
</protein>
<dbReference type="RefSeq" id="XP_005711157.1">
    <property type="nucleotide sequence ID" value="XM_005711100.1"/>
</dbReference>
<gene>
    <name evidence="1" type="ORF">CHC_T00007500001</name>
</gene>
<proteinExistence type="predicted"/>
<reference evidence="2" key="1">
    <citation type="journal article" date="2013" name="Proc. Natl. Acad. Sci. U.S.A.">
        <title>Genome structure and metabolic features in the red seaweed Chondrus crispus shed light on evolution of the Archaeplastida.</title>
        <authorList>
            <person name="Collen J."/>
            <person name="Porcel B."/>
            <person name="Carre W."/>
            <person name="Ball S.G."/>
            <person name="Chaparro C."/>
            <person name="Tonon T."/>
            <person name="Barbeyron T."/>
            <person name="Michel G."/>
            <person name="Noel B."/>
            <person name="Valentin K."/>
            <person name="Elias M."/>
            <person name="Artiguenave F."/>
            <person name="Arun A."/>
            <person name="Aury J.M."/>
            <person name="Barbosa-Neto J.F."/>
            <person name="Bothwell J.H."/>
            <person name="Bouget F.Y."/>
            <person name="Brillet L."/>
            <person name="Cabello-Hurtado F."/>
            <person name="Capella-Gutierrez S."/>
            <person name="Charrier B."/>
            <person name="Cladiere L."/>
            <person name="Cock J.M."/>
            <person name="Coelho S.M."/>
            <person name="Colleoni C."/>
            <person name="Czjzek M."/>
            <person name="Da Silva C."/>
            <person name="Delage L."/>
            <person name="Denoeud F."/>
            <person name="Deschamps P."/>
            <person name="Dittami S.M."/>
            <person name="Gabaldon T."/>
            <person name="Gachon C.M."/>
            <person name="Groisillier A."/>
            <person name="Herve C."/>
            <person name="Jabbari K."/>
            <person name="Katinka M."/>
            <person name="Kloareg B."/>
            <person name="Kowalczyk N."/>
            <person name="Labadie K."/>
            <person name="Leblanc C."/>
            <person name="Lopez P.J."/>
            <person name="McLachlan D.H."/>
            <person name="Meslet-Cladiere L."/>
            <person name="Moustafa A."/>
            <person name="Nehr Z."/>
            <person name="Nyvall Collen P."/>
            <person name="Panaud O."/>
            <person name="Partensky F."/>
            <person name="Poulain J."/>
            <person name="Rensing S.A."/>
            <person name="Rousvoal S."/>
            <person name="Samson G."/>
            <person name="Symeonidi A."/>
            <person name="Weissenbach J."/>
            <person name="Zambounis A."/>
            <person name="Wincker P."/>
            <person name="Boyen C."/>
        </authorList>
    </citation>
    <scope>NUCLEOTIDE SEQUENCE [LARGE SCALE GENOMIC DNA]</scope>
    <source>
        <strain evidence="2">cv. Stackhouse</strain>
    </source>
</reference>
<keyword evidence="2" id="KW-1185">Reference proteome</keyword>
<accession>R7QT07</accession>
<evidence type="ECO:0000313" key="1">
    <source>
        <dbReference type="EMBL" id="CDF40863.1"/>
    </source>
</evidence>
<dbReference type="GeneID" id="17318904"/>
<sequence>MGARKYLCSLLICFKQPASLRANSFRHIVSVHIVRLAGHDIVPGRVCAFLQVHADKVCHRASLHQRRVLLYTKIKTILYARVHVRLFVHVPL</sequence>
<dbReference type="Proteomes" id="UP000012073">
    <property type="component" value="Unassembled WGS sequence"/>
</dbReference>
<dbReference type="EMBL" id="HG002260">
    <property type="protein sequence ID" value="CDF40863.1"/>
    <property type="molecule type" value="Genomic_DNA"/>
</dbReference>
<evidence type="ECO:0000313" key="2">
    <source>
        <dbReference type="Proteomes" id="UP000012073"/>
    </source>
</evidence>
<organism evidence="1 2">
    <name type="scientific">Chondrus crispus</name>
    <name type="common">Carrageen Irish moss</name>
    <name type="synonym">Polymorpha crispa</name>
    <dbReference type="NCBI Taxonomy" id="2769"/>
    <lineage>
        <taxon>Eukaryota</taxon>
        <taxon>Rhodophyta</taxon>
        <taxon>Florideophyceae</taxon>
        <taxon>Rhodymeniophycidae</taxon>
        <taxon>Gigartinales</taxon>
        <taxon>Gigartinaceae</taxon>
        <taxon>Chondrus</taxon>
    </lineage>
</organism>
<dbReference type="AlphaFoldDB" id="R7QT07"/>
<dbReference type="Gramene" id="CDF40863">
    <property type="protein sequence ID" value="CDF40863"/>
    <property type="gene ID" value="CHC_T00007500001"/>
</dbReference>
<name>R7QT07_CHOCR</name>